<dbReference type="AlphaFoldDB" id="A0A927BD38"/>
<dbReference type="EMBL" id="JACXAD010000008">
    <property type="protein sequence ID" value="MBD2768075.1"/>
    <property type="molecule type" value="Genomic_DNA"/>
</dbReference>
<feature type="region of interest" description="Disordered" evidence="1">
    <location>
        <begin position="87"/>
        <end position="119"/>
    </location>
</feature>
<protein>
    <submittedName>
        <fullName evidence="2">Uncharacterized protein</fullName>
    </submittedName>
</protein>
<dbReference type="Proteomes" id="UP000612233">
    <property type="component" value="Unassembled WGS sequence"/>
</dbReference>
<evidence type="ECO:0000256" key="1">
    <source>
        <dbReference type="SAM" id="MobiDB-lite"/>
    </source>
</evidence>
<sequence length="152" mass="16594">MSTTPQRGATRQRTPFTGAEASPLDLRTAARWTATERRQNPDQARAFFFGRDIIERILAQPGCMGLRVHYAIDPSTGQRHLLIVGADAEQNDQLPPLEPTRESTARSAAPPEAATESAETIDETTIPDYIIAEMAIPCPNQCGDSNQLNGYA</sequence>
<gene>
    <name evidence="2" type="ORF">IC235_09250</name>
</gene>
<reference evidence="2" key="1">
    <citation type="submission" date="2020-09" db="EMBL/GenBank/DDBJ databases">
        <authorList>
            <person name="Kim M.K."/>
        </authorList>
    </citation>
    <scope>NUCLEOTIDE SEQUENCE</scope>
    <source>
        <strain evidence="2">BT664</strain>
    </source>
</reference>
<name>A0A927BD38_9BACT</name>
<evidence type="ECO:0000313" key="2">
    <source>
        <dbReference type="EMBL" id="MBD2768075.1"/>
    </source>
</evidence>
<organism evidence="2 3">
    <name type="scientific">Hymenobacter montanus</name>
    <dbReference type="NCBI Taxonomy" id="2771359"/>
    <lineage>
        <taxon>Bacteria</taxon>
        <taxon>Pseudomonadati</taxon>
        <taxon>Bacteroidota</taxon>
        <taxon>Cytophagia</taxon>
        <taxon>Cytophagales</taxon>
        <taxon>Hymenobacteraceae</taxon>
        <taxon>Hymenobacter</taxon>
    </lineage>
</organism>
<evidence type="ECO:0000313" key="3">
    <source>
        <dbReference type="Proteomes" id="UP000612233"/>
    </source>
</evidence>
<feature type="compositionally biased region" description="Polar residues" evidence="1">
    <location>
        <begin position="1"/>
        <end position="15"/>
    </location>
</feature>
<accession>A0A927BD38</accession>
<dbReference type="RefSeq" id="WP_191004891.1">
    <property type="nucleotide sequence ID" value="NZ_JACXAD010000008.1"/>
</dbReference>
<proteinExistence type="predicted"/>
<feature type="region of interest" description="Disordered" evidence="1">
    <location>
        <begin position="1"/>
        <end position="26"/>
    </location>
</feature>
<feature type="compositionally biased region" description="Low complexity" evidence="1">
    <location>
        <begin position="105"/>
        <end position="118"/>
    </location>
</feature>
<comment type="caution">
    <text evidence="2">The sequence shown here is derived from an EMBL/GenBank/DDBJ whole genome shotgun (WGS) entry which is preliminary data.</text>
</comment>
<keyword evidence="3" id="KW-1185">Reference proteome</keyword>